<dbReference type="Proteomes" id="UP000823615">
    <property type="component" value="Unassembled WGS sequence"/>
</dbReference>
<keyword evidence="2 4" id="KW-0238">DNA-binding</keyword>
<comment type="caution">
    <text evidence="6">The sequence shown here is derived from an EMBL/GenBank/DDBJ whole genome shotgun (WGS) entry which is preliminary data.</text>
</comment>
<proteinExistence type="predicted"/>
<dbReference type="Gene3D" id="1.10.357.10">
    <property type="entry name" value="Tetracycline Repressor, domain 2"/>
    <property type="match status" value="1"/>
</dbReference>
<sequence>MPKKIDHEERKETILSTALEVFAKEGYHDSNLSLIAEAAGISRPTVYQYFHNKDEIYYYAVKLITGRLFTKYSAIAWGDGESDEVERMKLILSDIVDIAIANEHALMNLMDVMVSAKRDGVDFADVIHHRTAKLSILFKRLLRQGIDNHRLRKLDIDATAEAIFNLAELVCFQVAFFKAFDKEGALGMISSYLESLKA</sequence>
<dbReference type="InterPro" id="IPR050109">
    <property type="entry name" value="HTH-type_TetR-like_transc_reg"/>
</dbReference>
<dbReference type="GO" id="GO:0003700">
    <property type="term" value="F:DNA-binding transcription factor activity"/>
    <property type="evidence" value="ECO:0007669"/>
    <property type="project" value="TreeGrafter"/>
</dbReference>
<evidence type="ECO:0000256" key="4">
    <source>
        <dbReference type="PROSITE-ProRule" id="PRU00335"/>
    </source>
</evidence>
<protein>
    <submittedName>
        <fullName evidence="6">TetR/AcrR family transcriptional regulator</fullName>
    </submittedName>
</protein>
<dbReference type="InterPro" id="IPR009057">
    <property type="entry name" value="Homeodomain-like_sf"/>
</dbReference>
<evidence type="ECO:0000256" key="3">
    <source>
        <dbReference type="ARBA" id="ARBA00023163"/>
    </source>
</evidence>
<evidence type="ECO:0000259" key="5">
    <source>
        <dbReference type="PROSITE" id="PS50977"/>
    </source>
</evidence>
<dbReference type="PANTHER" id="PTHR30055:SF234">
    <property type="entry name" value="HTH-TYPE TRANSCRIPTIONAL REGULATOR BETI"/>
    <property type="match status" value="1"/>
</dbReference>
<evidence type="ECO:0000313" key="7">
    <source>
        <dbReference type="Proteomes" id="UP000823615"/>
    </source>
</evidence>
<dbReference type="PROSITE" id="PS50977">
    <property type="entry name" value="HTH_TETR_2"/>
    <property type="match status" value="1"/>
</dbReference>
<reference evidence="6" key="2">
    <citation type="journal article" date="2021" name="PeerJ">
        <title>Extensive microbial diversity within the chicken gut microbiome revealed by metagenomics and culture.</title>
        <authorList>
            <person name="Gilroy R."/>
            <person name="Ravi A."/>
            <person name="Getino M."/>
            <person name="Pursley I."/>
            <person name="Horton D.L."/>
            <person name="Alikhan N.F."/>
            <person name="Baker D."/>
            <person name="Gharbi K."/>
            <person name="Hall N."/>
            <person name="Watson M."/>
            <person name="Adriaenssens E.M."/>
            <person name="Foster-Nyarko E."/>
            <person name="Jarju S."/>
            <person name="Secka A."/>
            <person name="Antonio M."/>
            <person name="Oren A."/>
            <person name="Chaudhuri R.R."/>
            <person name="La Ragione R."/>
            <person name="Hildebrand F."/>
            <person name="Pallen M.J."/>
        </authorList>
    </citation>
    <scope>NUCLEOTIDE SEQUENCE</scope>
    <source>
        <strain evidence="6">7293</strain>
    </source>
</reference>
<keyword evidence="1" id="KW-0805">Transcription regulation</keyword>
<evidence type="ECO:0000313" key="6">
    <source>
        <dbReference type="EMBL" id="MBO8437110.1"/>
    </source>
</evidence>
<dbReference type="Pfam" id="PF00440">
    <property type="entry name" value="TetR_N"/>
    <property type="match status" value="1"/>
</dbReference>
<dbReference type="GO" id="GO:0000976">
    <property type="term" value="F:transcription cis-regulatory region binding"/>
    <property type="evidence" value="ECO:0007669"/>
    <property type="project" value="TreeGrafter"/>
</dbReference>
<dbReference type="FunFam" id="1.10.10.60:FF:000141">
    <property type="entry name" value="TetR family transcriptional regulator"/>
    <property type="match status" value="1"/>
</dbReference>
<accession>A0A9D9E391</accession>
<dbReference type="SUPFAM" id="SSF46689">
    <property type="entry name" value="Homeodomain-like"/>
    <property type="match status" value="1"/>
</dbReference>
<evidence type="ECO:0000256" key="1">
    <source>
        <dbReference type="ARBA" id="ARBA00023015"/>
    </source>
</evidence>
<gene>
    <name evidence="6" type="ORF">IAA97_09050</name>
</gene>
<dbReference type="AlphaFoldDB" id="A0A9D9E391"/>
<dbReference type="PRINTS" id="PR00455">
    <property type="entry name" value="HTHTETR"/>
</dbReference>
<reference evidence="6" key="1">
    <citation type="submission" date="2020-10" db="EMBL/GenBank/DDBJ databases">
        <authorList>
            <person name="Gilroy R."/>
        </authorList>
    </citation>
    <scope>NUCLEOTIDE SEQUENCE</scope>
    <source>
        <strain evidence="6">7293</strain>
    </source>
</reference>
<feature type="DNA-binding region" description="H-T-H motif" evidence="4">
    <location>
        <begin position="31"/>
        <end position="50"/>
    </location>
</feature>
<keyword evidence="3" id="KW-0804">Transcription</keyword>
<name>A0A9D9E391_9SPIO</name>
<feature type="domain" description="HTH tetR-type" evidence="5">
    <location>
        <begin position="8"/>
        <end position="68"/>
    </location>
</feature>
<dbReference type="PANTHER" id="PTHR30055">
    <property type="entry name" value="HTH-TYPE TRANSCRIPTIONAL REGULATOR RUTR"/>
    <property type="match status" value="1"/>
</dbReference>
<dbReference type="InterPro" id="IPR001647">
    <property type="entry name" value="HTH_TetR"/>
</dbReference>
<dbReference type="EMBL" id="JADIMT010000101">
    <property type="protein sequence ID" value="MBO8437110.1"/>
    <property type="molecule type" value="Genomic_DNA"/>
</dbReference>
<organism evidence="6 7">
    <name type="scientific">Candidatus Ornithospirochaeta stercoripullorum</name>
    <dbReference type="NCBI Taxonomy" id="2840899"/>
    <lineage>
        <taxon>Bacteria</taxon>
        <taxon>Pseudomonadati</taxon>
        <taxon>Spirochaetota</taxon>
        <taxon>Spirochaetia</taxon>
        <taxon>Spirochaetales</taxon>
        <taxon>Spirochaetaceae</taxon>
        <taxon>Spirochaetaceae incertae sedis</taxon>
        <taxon>Candidatus Ornithospirochaeta</taxon>
    </lineage>
</organism>
<evidence type="ECO:0000256" key="2">
    <source>
        <dbReference type="ARBA" id="ARBA00023125"/>
    </source>
</evidence>